<comment type="subcellular location">
    <subcellularLocation>
        <location evidence="12">Endomembrane system</location>
        <topology evidence="12">Single-pass membrane protein</topology>
    </subcellularLocation>
    <subcellularLocation>
        <location evidence="1">Membrane</location>
        <topology evidence="1">Single-pass type II membrane protein</topology>
    </subcellularLocation>
</comment>
<dbReference type="PANTHER" id="PTHR11731">
    <property type="entry name" value="PROTEASE FAMILY S9B,C DIPEPTIDYL-PEPTIDASE IV-RELATED"/>
    <property type="match status" value="1"/>
</dbReference>
<keyword evidence="9 14" id="KW-1133">Transmembrane helix</keyword>
<dbReference type="InterPro" id="IPR050278">
    <property type="entry name" value="Serine_Prot_S9B/DPPIV"/>
</dbReference>
<keyword evidence="7" id="KW-0720">Serine protease</keyword>
<feature type="transmembrane region" description="Helical" evidence="14">
    <location>
        <begin position="39"/>
        <end position="60"/>
    </location>
</feature>
<keyword evidence="5 14" id="KW-0812">Transmembrane</keyword>
<evidence type="ECO:0000259" key="16">
    <source>
        <dbReference type="Pfam" id="PF00930"/>
    </source>
</evidence>
<feature type="domain" description="Dipeptidylpeptidase IV N-terminal" evidence="16">
    <location>
        <begin position="138"/>
        <end position="490"/>
    </location>
</feature>
<dbReference type="OrthoDB" id="16520at2759"/>
<evidence type="ECO:0000256" key="7">
    <source>
        <dbReference type="ARBA" id="ARBA00022825"/>
    </source>
</evidence>
<dbReference type="GO" id="GO:0006508">
    <property type="term" value="P:proteolysis"/>
    <property type="evidence" value="ECO:0007669"/>
    <property type="project" value="UniProtKB-KW"/>
</dbReference>
<dbReference type="InterPro" id="IPR002469">
    <property type="entry name" value="Peptidase_S9B_N"/>
</dbReference>
<evidence type="ECO:0000313" key="18">
    <source>
        <dbReference type="Proteomes" id="UP000325440"/>
    </source>
</evidence>
<dbReference type="Gene3D" id="3.40.50.1820">
    <property type="entry name" value="alpha/beta hydrolase"/>
    <property type="match status" value="1"/>
</dbReference>
<sequence>MSTESHKFTSLRQARKSVSIVEKEELVVITPNERNWRGILIALLVIVAVLGLIVFFIVLLSPPYQGPRNLGSKYTIEQIATETFKTPTFNGSWISNVELVVRDAQGGVSVYNVETNKHRVLLTSSSFKRVNAHEFQTSGDLNYVLLMSDERKVYTNTREAKYHVFEVSSQNGVPLSTVSKTALEDGGEQIYVQKARWSPSGSGLVFVYKNDLYYKIHGNRHSRIIRFTFTGSPTVYNGVPDWLYQEEIFKSDDAFWFSPNGRFLAYVTFDDSSVGEYTYPVYDIFNTRFQFPYYESLRYPKPGTPNPRVTVWVKDLKNDTLLNVTELNKPQALHMEREPYLMHVKWANDRRIGIVWMNRKQTIMVISICSEPTWECKDSYVEKMAAGKGWLENTEIVFDEEGTKYLAILPVLDGSHGTYPHVCLVDITTKIVLPLTTGNFSVVQIVQWDQTNQMIYFEAIPEGKPAQRHLYQVSDNVNSTAGWECLSCPPNGPQKSITKPNTSTSSDISDSFRLSIKGLESAKLPQDSWPVRTNSCLYVRSHFCPYKNSKYYVLECLGPMVPKIILMNWITNHKVMVLNNFTALAAKYALMAKPNIQIMQVQIENGYIAQTKLMLPPAFKEYDETAFPLILYIKGKPGSQAVTEEWSVDWATYLCSNKNIIIAIIDGRGTLGQGDRSRTSIYYKMGVTDIQDQLSVLLYLKESLKFIDKDRIGIWGKGYGGYATGMILAKQPDAFRCGIALSPVASWAHFDSAWTEKLMGTPNVTDNYRGYEDSDLTKKTMKLDKQLLLLIHGSADETVHYQHSMMLIRALTQKGIFFRHQTYPDEGHTFDGSKRHLLHAMENFWDECFGPLDFDVWDESLNFFAFTQ</sequence>
<dbReference type="InterPro" id="IPR001375">
    <property type="entry name" value="Peptidase_S9_cat"/>
</dbReference>
<reference evidence="17 18" key="1">
    <citation type="submission" date="2019-08" db="EMBL/GenBank/DDBJ databases">
        <authorList>
            <person name="Alioto T."/>
            <person name="Alioto T."/>
            <person name="Gomez Garrido J."/>
        </authorList>
    </citation>
    <scope>NUCLEOTIDE SEQUENCE [LARGE SCALE GENOMIC DNA]</scope>
</reference>
<dbReference type="Gene3D" id="2.140.10.30">
    <property type="entry name" value="Dipeptidylpeptidase IV, N-terminal domain"/>
    <property type="match status" value="1"/>
</dbReference>
<feature type="domain" description="Peptidase S9 prolyl oligopeptidase catalytic" evidence="15">
    <location>
        <begin position="646"/>
        <end position="850"/>
    </location>
</feature>
<organism evidence="17 18">
    <name type="scientific">Cinara cedri</name>
    <dbReference type="NCBI Taxonomy" id="506608"/>
    <lineage>
        <taxon>Eukaryota</taxon>
        <taxon>Metazoa</taxon>
        <taxon>Ecdysozoa</taxon>
        <taxon>Arthropoda</taxon>
        <taxon>Hexapoda</taxon>
        <taxon>Insecta</taxon>
        <taxon>Pterygota</taxon>
        <taxon>Neoptera</taxon>
        <taxon>Paraneoptera</taxon>
        <taxon>Hemiptera</taxon>
        <taxon>Sternorrhyncha</taxon>
        <taxon>Aphidomorpha</taxon>
        <taxon>Aphidoidea</taxon>
        <taxon>Aphididae</taxon>
        <taxon>Lachninae</taxon>
        <taxon>Cinara</taxon>
    </lineage>
</organism>
<dbReference type="InterPro" id="IPR029058">
    <property type="entry name" value="AB_hydrolase_fold"/>
</dbReference>
<evidence type="ECO:0000256" key="6">
    <source>
        <dbReference type="ARBA" id="ARBA00022801"/>
    </source>
</evidence>
<dbReference type="PANTHER" id="PTHR11731:SF200">
    <property type="entry name" value="DIPEPTIDYL PEPTIDASE 10, ISOFORM B"/>
    <property type="match status" value="1"/>
</dbReference>
<dbReference type="Pfam" id="PF00930">
    <property type="entry name" value="DPPIV_N"/>
    <property type="match status" value="1"/>
</dbReference>
<comment type="similarity">
    <text evidence="2">Belongs to the peptidase S9B family. DPPIV subfamily.</text>
</comment>
<dbReference type="FunFam" id="3.40.50.1820:FF:000003">
    <property type="entry name" value="Dipeptidyl peptidase 4"/>
    <property type="match status" value="1"/>
</dbReference>
<evidence type="ECO:0000256" key="8">
    <source>
        <dbReference type="ARBA" id="ARBA00022968"/>
    </source>
</evidence>
<dbReference type="GO" id="GO:0008239">
    <property type="term" value="F:dipeptidyl-peptidase activity"/>
    <property type="evidence" value="ECO:0007669"/>
    <property type="project" value="TreeGrafter"/>
</dbReference>
<dbReference type="SUPFAM" id="SSF82171">
    <property type="entry name" value="DPP6 N-terminal domain-like"/>
    <property type="match status" value="1"/>
</dbReference>
<name>A0A5E4NL84_9HEMI</name>
<evidence type="ECO:0000313" key="17">
    <source>
        <dbReference type="EMBL" id="VVC43147.1"/>
    </source>
</evidence>
<gene>
    <name evidence="17" type="ORF">CINCED_3A001281</name>
</gene>
<dbReference type="AlphaFoldDB" id="A0A5E4NL84"/>
<accession>A0A5E4NL84</accession>
<dbReference type="GO" id="GO:0004177">
    <property type="term" value="F:aminopeptidase activity"/>
    <property type="evidence" value="ECO:0007669"/>
    <property type="project" value="UniProtKB-KW"/>
</dbReference>
<dbReference type="Pfam" id="PF00326">
    <property type="entry name" value="Peptidase_S9"/>
    <property type="match status" value="1"/>
</dbReference>
<dbReference type="GO" id="GO:0005886">
    <property type="term" value="C:plasma membrane"/>
    <property type="evidence" value="ECO:0007669"/>
    <property type="project" value="TreeGrafter"/>
</dbReference>
<keyword evidence="4" id="KW-0645">Protease</keyword>
<evidence type="ECO:0000256" key="2">
    <source>
        <dbReference type="ARBA" id="ARBA00010036"/>
    </source>
</evidence>
<keyword evidence="6" id="KW-0378">Hydrolase</keyword>
<keyword evidence="3" id="KW-0031">Aminopeptidase</keyword>
<dbReference type="Proteomes" id="UP000325440">
    <property type="component" value="Unassembled WGS sequence"/>
</dbReference>
<keyword evidence="10 14" id="KW-0472">Membrane</keyword>
<evidence type="ECO:0000256" key="5">
    <source>
        <dbReference type="ARBA" id="ARBA00022692"/>
    </source>
</evidence>
<dbReference type="GO" id="GO:0012505">
    <property type="term" value="C:endomembrane system"/>
    <property type="evidence" value="ECO:0007669"/>
    <property type="project" value="UniProtKB-SubCell"/>
</dbReference>
<keyword evidence="8" id="KW-0735">Signal-anchor</keyword>
<evidence type="ECO:0000256" key="13">
    <source>
        <dbReference type="ARBA" id="ARBA00072929"/>
    </source>
</evidence>
<dbReference type="GO" id="GO:0008236">
    <property type="term" value="F:serine-type peptidase activity"/>
    <property type="evidence" value="ECO:0007669"/>
    <property type="project" value="UniProtKB-KW"/>
</dbReference>
<evidence type="ECO:0000256" key="11">
    <source>
        <dbReference type="ARBA" id="ARBA00023180"/>
    </source>
</evidence>
<protein>
    <recommendedName>
        <fullName evidence="13">Venom dipeptidyl peptidase 4</fullName>
    </recommendedName>
</protein>
<dbReference type="EMBL" id="CABPRJ010002367">
    <property type="protein sequence ID" value="VVC43147.1"/>
    <property type="molecule type" value="Genomic_DNA"/>
</dbReference>
<evidence type="ECO:0000256" key="9">
    <source>
        <dbReference type="ARBA" id="ARBA00022989"/>
    </source>
</evidence>
<evidence type="ECO:0000259" key="15">
    <source>
        <dbReference type="Pfam" id="PF00326"/>
    </source>
</evidence>
<keyword evidence="18" id="KW-1185">Reference proteome</keyword>
<evidence type="ECO:0000256" key="10">
    <source>
        <dbReference type="ARBA" id="ARBA00023136"/>
    </source>
</evidence>
<keyword evidence="11" id="KW-0325">Glycoprotein</keyword>
<evidence type="ECO:0000256" key="14">
    <source>
        <dbReference type="SAM" id="Phobius"/>
    </source>
</evidence>
<evidence type="ECO:0000256" key="12">
    <source>
        <dbReference type="ARBA" id="ARBA00037847"/>
    </source>
</evidence>
<proteinExistence type="inferred from homology"/>
<dbReference type="SUPFAM" id="SSF53474">
    <property type="entry name" value="alpha/beta-Hydrolases"/>
    <property type="match status" value="1"/>
</dbReference>
<evidence type="ECO:0000256" key="4">
    <source>
        <dbReference type="ARBA" id="ARBA00022670"/>
    </source>
</evidence>
<evidence type="ECO:0000256" key="3">
    <source>
        <dbReference type="ARBA" id="ARBA00022438"/>
    </source>
</evidence>
<evidence type="ECO:0000256" key="1">
    <source>
        <dbReference type="ARBA" id="ARBA00004606"/>
    </source>
</evidence>